<keyword evidence="3" id="KW-1015">Disulfide bond</keyword>
<evidence type="ECO:0000256" key="3">
    <source>
        <dbReference type="ARBA" id="ARBA00023157"/>
    </source>
</evidence>
<evidence type="ECO:0000313" key="6">
    <source>
        <dbReference type="Ensembl" id="ENSLACP00000010106.1"/>
    </source>
</evidence>
<reference evidence="6" key="3">
    <citation type="submission" date="2025-09" db="UniProtKB">
        <authorList>
            <consortium name="Ensembl"/>
        </authorList>
    </citation>
    <scope>IDENTIFICATION</scope>
</reference>
<sequence length="292" mass="33241">MGSKRGPDTEDEMDLGSRLQLTLLLLVQYNVWSSADQPVVPANAHLLSLEDFGLVSNMNQEGYPSDCYEIYQTSGGSSKDGLYVIQPMKVPIIVFCDMQGGGWTVIQHITANTTIDFDRTWHDYKQGFGSVKGDHWLGNEYMYQLTNKGGNYKLGIKLVDMDAEVKQGEYEPFQIENEEAQYKIRLGLYEGTAADALTQDTEAYLHDNQKFTTKDRDNDNYFENCAKLEYNGVAGGGWWYDACAGANLNRKNVIYWQKDCNKDHPCKYAWMMVKPTESGKQMRENSCQRDEL</sequence>
<dbReference type="SMART" id="SM00186">
    <property type="entry name" value="FBG"/>
    <property type="match status" value="1"/>
</dbReference>
<dbReference type="Ensembl" id="ENSLACT00000010183.1">
    <property type="protein sequence ID" value="ENSLACP00000010106.1"/>
    <property type="gene ID" value="ENSLACG00000008908.1"/>
</dbReference>
<evidence type="ECO:0000259" key="5">
    <source>
        <dbReference type="PROSITE" id="PS51406"/>
    </source>
</evidence>
<dbReference type="GO" id="GO:0034116">
    <property type="term" value="P:positive regulation of heterotypic cell-cell adhesion"/>
    <property type="evidence" value="ECO:0007669"/>
    <property type="project" value="TreeGrafter"/>
</dbReference>
<dbReference type="InterPro" id="IPR037579">
    <property type="entry name" value="FIB_ANG-like"/>
</dbReference>
<dbReference type="Pfam" id="PF00147">
    <property type="entry name" value="Fibrinogen_C"/>
    <property type="match status" value="1"/>
</dbReference>
<reference evidence="6" key="2">
    <citation type="submission" date="2025-08" db="UniProtKB">
        <authorList>
            <consortium name="Ensembl"/>
        </authorList>
    </citation>
    <scope>IDENTIFICATION</scope>
</reference>
<evidence type="ECO:0000313" key="7">
    <source>
        <dbReference type="Proteomes" id="UP000008672"/>
    </source>
</evidence>
<dbReference type="EMBL" id="AFYH01118017">
    <property type="status" value="NOT_ANNOTATED_CDS"/>
    <property type="molecule type" value="Genomic_DNA"/>
</dbReference>
<dbReference type="InterPro" id="IPR002181">
    <property type="entry name" value="Fibrinogen_a/b/g_C_dom"/>
</dbReference>
<gene>
    <name evidence="6" type="primary">ZGC:194887</name>
</gene>
<evidence type="ECO:0000256" key="2">
    <source>
        <dbReference type="ARBA" id="ARBA00022525"/>
    </source>
</evidence>
<organism evidence="6 7">
    <name type="scientific">Latimeria chalumnae</name>
    <name type="common">Coelacanth</name>
    <dbReference type="NCBI Taxonomy" id="7897"/>
    <lineage>
        <taxon>Eukaryota</taxon>
        <taxon>Metazoa</taxon>
        <taxon>Chordata</taxon>
        <taxon>Craniata</taxon>
        <taxon>Vertebrata</taxon>
        <taxon>Euteleostomi</taxon>
        <taxon>Coelacanthiformes</taxon>
        <taxon>Coelacanthidae</taxon>
        <taxon>Latimeria</taxon>
    </lineage>
</organism>
<keyword evidence="2" id="KW-0964">Secreted</keyword>
<dbReference type="GeneTree" id="ENSGT00940000164423"/>
<dbReference type="PANTHER" id="PTHR47221">
    <property type="entry name" value="FIBRINOGEN ALPHA CHAIN"/>
    <property type="match status" value="1"/>
</dbReference>
<dbReference type="GO" id="GO:0042730">
    <property type="term" value="P:fibrinolysis"/>
    <property type="evidence" value="ECO:0007669"/>
    <property type="project" value="TreeGrafter"/>
</dbReference>
<reference evidence="7" key="1">
    <citation type="submission" date="2011-08" db="EMBL/GenBank/DDBJ databases">
        <title>The draft genome of Latimeria chalumnae.</title>
        <authorList>
            <person name="Di Palma F."/>
            <person name="Alfoldi J."/>
            <person name="Johnson J."/>
            <person name="Berlin A."/>
            <person name="Gnerre S."/>
            <person name="Jaffe D."/>
            <person name="MacCallum I."/>
            <person name="Young S."/>
            <person name="Walker B.J."/>
            <person name="Lander E."/>
            <person name="Lindblad-Toh K."/>
        </authorList>
    </citation>
    <scope>NUCLEOTIDE SEQUENCE [LARGE SCALE GENOMIC DNA]</scope>
    <source>
        <strain evidence="7">Wild caught</strain>
    </source>
</reference>
<dbReference type="CDD" id="cd00087">
    <property type="entry name" value="FReD"/>
    <property type="match status" value="1"/>
</dbReference>
<dbReference type="eggNOG" id="KOG2579">
    <property type="taxonomic scope" value="Eukaryota"/>
</dbReference>
<dbReference type="InterPro" id="IPR014716">
    <property type="entry name" value="Fibrinogen_a/b/g_C_1"/>
</dbReference>
<dbReference type="GO" id="GO:0030674">
    <property type="term" value="F:protein-macromolecule adaptor activity"/>
    <property type="evidence" value="ECO:0007669"/>
    <property type="project" value="TreeGrafter"/>
</dbReference>
<evidence type="ECO:0000256" key="4">
    <source>
        <dbReference type="ARBA" id="ARBA00023180"/>
    </source>
</evidence>
<evidence type="ECO:0000256" key="1">
    <source>
        <dbReference type="ARBA" id="ARBA00004613"/>
    </source>
</evidence>
<dbReference type="OMA" id="CAMQEGG"/>
<comment type="subcellular location">
    <subcellularLocation>
        <location evidence="1">Secreted</location>
    </subcellularLocation>
</comment>
<feature type="domain" description="Fibrinogen C-terminal" evidence="5">
    <location>
        <begin position="58"/>
        <end position="277"/>
    </location>
</feature>
<dbReference type="PANTHER" id="PTHR47221:SF5">
    <property type="entry name" value="FIBRINOGEN C-TERMINAL DOMAIN-CONTAINING PROTEIN"/>
    <property type="match status" value="1"/>
</dbReference>
<keyword evidence="7" id="KW-1185">Reference proteome</keyword>
<dbReference type="AlphaFoldDB" id="H3AKD5"/>
<dbReference type="InterPro" id="IPR036056">
    <property type="entry name" value="Fibrinogen-like_C"/>
</dbReference>
<keyword evidence="4" id="KW-0325">Glycoprotein</keyword>
<accession>H3AKD5</accession>
<protein>
    <submittedName>
        <fullName evidence="6">Zgc:194887</fullName>
    </submittedName>
</protein>
<dbReference type="GO" id="GO:0005201">
    <property type="term" value="F:extracellular matrix structural constituent"/>
    <property type="evidence" value="ECO:0007669"/>
    <property type="project" value="TreeGrafter"/>
</dbReference>
<dbReference type="Gene3D" id="3.90.215.10">
    <property type="entry name" value="Gamma Fibrinogen, chain A, domain 1"/>
    <property type="match status" value="1"/>
</dbReference>
<dbReference type="HOGENOM" id="CLU_038628_7_0_1"/>
<dbReference type="PROSITE" id="PS51406">
    <property type="entry name" value="FIBRINOGEN_C_2"/>
    <property type="match status" value="1"/>
</dbReference>
<dbReference type="SUPFAM" id="SSF56496">
    <property type="entry name" value="Fibrinogen C-terminal domain-like"/>
    <property type="match status" value="1"/>
</dbReference>
<dbReference type="InParanoid" id="H3AKD5"/>
<dbReference type="Proteomes" id="UP000008672">
    <property type="component" value="Unassembled WGS sequence"/>
</dbReference>
<name>H3AKD5_LATCH</name>
<dbReference type="Bgee" id="ENSLACG00000008908">
    <property type="expression patterns" value="Expressed in mesonephros and 5 other cell types or tissues"/>
</dbReference>
<dbReference type="STRING" id="7897.ENSLACP00000010106"/>
<proteinExistence type="predicted"/>
<dbReference type="GO" id="GO:0005577">
    <property type="term" value="C:fibrinogen complex"/>
    <property type="evidence" value="ECO:0007669"/>
    <property type="project" value="TreeGrafter"/>
</dbReference>
<dbReference type="GO" id="GO:0072377">
    <property type="term" value="P:blood coagulation, common pathway"/>
    <property type="evidence" value="ECO:0007669"/>
    <property type="project" value="TreeGrafter"/>
</dbReference>
<dbReference type="GO" id="GO:0070527">
    <property type="term" value="P:platelet aggregation"/>
    <property type="evidence" value="ECO:0007669"/>
    <property type="project" value="TreeGrafter"/>
</dbReference>